<evidence type="ECO:0000313" key="3">
    <source>
        <dbReference type="Proteomes" id="UP000521676"/>
    </source>
</evidence>
<dbReference type="EMBL" id="JACATZ010000003">
    <property type="protein sequence ID" value="NWJ47898.1"/>
    <property type="molecule type" value="Genomic_DNA"/>
</dbReference>
<protein>
    <submittedName>
        <fullName evidence="1">Uncharacterized protein</fullName>
    </submittedName>
</protein>
<evidence type="ECO:0000313" key="2">
    <source>
        <dbReference type="EMBL" id="WJW69802.1"/>
    </source>
</evidence>
<evidence type="ECO:0000313" key="1">
    <source>
        <dbReference type="EMBL" id="NWJ47898.1"/>
    </source>
</evidence>
<dbReference type="EMBL" id="CP128400">
    <property type="protein sequence ID" value="WJW69802.1"/>
    <property type="molecule type" value="Genomic_DNA"/>
</dbReference>
<reference evidence="2" key="2">
    <citation type="journal article" date="2024" name="Nature">
        <title>Anoxygenic phototroph of the Chloroflexota uses a type I reaction centre.</title>
        <authorList>
            <person name="Tsuji J.M."/>
            <person name="Shaw N.A."/>
            <person name="Nagashima S."/>
            <person name="Venkiteswaran J.J."/>
            <person name="Schiff S.L."/>
            <person name="Watanabe T."/>
            <person name="Fukui M."/>
            <person name="Hanada S."/>
            <person name="Tank M."/>
            <person name="Neufeld J.D."/>
        </authorList>
    </citation>
    <scope>NUCLEOTIDE SEQUENCE</scope>
    <source>
        <strain evidence="2">L227-S17</strain>
    </source>
</reference>
<reference evidence="1 3" key="1">
    <citation type="submission" date="2020-06" db="EMBL/GenBank/DDBJ databases">
        <title>Anoxygenic phototrophic Chloroflexota member uses a Type I reaction center.</title>
        <authorList>
            <person name="Tsuji J.M."/>
            <person name="Shaw N.A."/>
            <person name="Nagashima S."/>
            <person name="Venkiteswaran J."/>
            <person name="Schiff S.L."/>
            <person name="Hanada S."/>
            <person name="Tank M."/>
            <person name="Neufeld J.D."/>
        </authorList>
    </citation>
    <scope>NUCLEOTIDE SEQUENCE [LARGE SCALE GENOMIC DNA]</scope>
    <source>
        <strain evidence="1">L227-S17</strain>
    </source>
</reference>
<gene>
    <name evidence="1" type="ORF">HXX08_18750</name>
    <name evidence="2" type="ORF">OZ401_003432</name>
</gene>
<dbReference type="Proteomes" id="UP000521676">
    <property type="component" value="Unassembled WGS sequence"/>
</dbReference>
<keyword evidence="4" id="KW-1185">Reference proteome</keyword>
<dbReference type="Proteomes" id="UP001431572">
    <property type="component" value="Chromosome 2"/>
</dbReference>
<dbReference type="AlphaFoldDB" id="A0A8T7M704"/>
<organism evidence="1 3">
    <name type="scientific">Candidatus Chlorohelix allophototropha</name>
    <dbReference type="NCBI Taxonomy" id="3003348"/>
    <lineage>
        <taxon>Bacteria</taxon>
        <taxon>Bacillati</taxon>
        <taxon>Chloroflexota</taxon>
        <taxon>Chloroflexia</taxon>
        <taxon>Candidatus Chloroheliales</taxon>
        <taxon>Candidatus Chloroheliaceae</taxon>
        <taxon>Candidatus Chlorohelix</taxon>
    </lineage>
</organism>
<evidence type="ECO:0000313" key="4">
    <source>
        <dbReference type="Proteomes" id="UP001431572"/>
    </source>
</evidence>
<name>A0A8T7M704_9CHLR</name>
<accession>A0A8T7M704</accession>
<sequence length="92" mass="10329">MSKNPVALNVVQRLRQYNHEIANYLLTASLTLELCGSVRNMTPEDFDVLKVELVKIMGELQKSQDDMKLLNGILQNDGATNMPILLLEDEVA</sequence>
<proteinExistence type="predicted"/>
<dbReference type="RefSeq" id="WP_341471674.1">
    <property type="nucleotide sequence ID" value="NZ_CP128400.1"/>
</dbReference>